<dbReference type="EMBL" id="CM047581">
    <property type="protein sequence ID" value="KAI9916160.1"/>
    <property type="molecule type" value="Genomic_DNA"/>
</dbReference>
<sequence length="86" mass="9640">MTTEKRRQSIEFFRLRLRETVNEGDDGESNSSPKNTPEDGVGQSELVVPLSSPNENGNDEKVEGEKETEHCRPDECESSRSGMKLV</sequence>
<proteinExistence type="predicted"/>
<accession>A0ACC0WDI2</accession>
<dbReference type="Proteomes" id="UP001163321">
    <property type="component" value="Chromosome 2"/>
</dbReference>
<comment type="caution">
    <text evidence="1">The sequence shown here is derived from an EMBL/GenBank/DDBJ whole genome shotgun (WGS) entry which is preliminary data.</text>
</comment>
<organism evidence="1 2">
    <name type="scientific">Peronosclerospora sorghi</name>
    <dbReference type="NCBI Taxonomy" id="230839"/>
    <lineage>
        <taxon>Eukaryota</taxon>
        <taxon>Sar</taxon>
        <taxon>Stramenopiles</taxon>
        <taxon>Oomycota</taxon>
        <taxon>Peronosporomycetes</taxon>
        <taxon>Peronosporales</taxon>
        <taxon>Peronosporaceae</taxon>
        <taxon>Peronosclerospora</taxon>
    </lineage>
</organism>
<protein>
    <submittedName>
        <fullName evidence="1">Uncharacterized protein</fullName>
    </submittedName>
</protein>
<reference evidence="1 2" key="1">
    <citation type="journal article" date="2022" name="bioRxiv">
        <title>The genome of the oomycete Peronosclerospora sorghi, a cosmopolitan pathogen of maize and sorghum, is inflated with dispersed pseudogenes.</title>
        <authorList>
            <person name="Fletcher K."/>
            <person name="Martin F."/>
            <person name="Isakeit T."/>
            <person name="Cavanaugh K."/>
            <person name="Magill C."/>
            <person name="Michelmore R."/>
        </authorList>
    </citation>
    <scope>NUCLEOTIDE SEQUENCE [LARGE SCALE GENOMIC DNA]</scope>
    <source>
        <strain evidence="1">P6</strain>
    </source>
</reference>
<keyword evidence="2" id="KW-1185">Reference proteome</keyword>
<evidence type="ECO:0000313" key="2">
    <source>
        <dbReference type="Proteomes" id="UP001163321"/>
    </source>
</evidence>
<gene>
    <name evidence="1" type="ORF">PsorP6_017050</name>
</gene>
<name>A0ACC0WDI2_9STRA</name>
<evidence type="ECO:0000313" key="1">
    <source>
        <dbReference type="EMBL" id="KAI9916160.1"/>
    </source>
</evidence>